<sequence length="169" mass="18888">IKRRNLKCFDQRNGVFIKRSYVWLCGERVNTSRQKVEQPVSIVLVTFQEKGGTPTVRVVTGHAVQEVEVLQEGNEETAGQLRVIFTPPGAHALGPEEVRHRKERLRLWLEKNRIPVEEKGEMLCVANVLTVSAPYGAEDCSSSNEIILARVQSLVESNPDSTPDQPAIS</sequence>
<evidence type="ECO:0000313" key="3">
    <source>
        <dbReference type="Proteomes" id="UP000694402"/>
    </source>
</evidence>
<gene>
    <name evidence="2" type="primary">GEMIN6</name>
</gene>
<accession>A0AAZ3SCD7</accession>
<dbReference type="InterPro" id="IPR046856">
    <property type="entry name" value="Gemin6_C"/>
</dbReference>
<dbReference type="PANTHER" id="PTHR14710:SF2">
    <property type="entry name" value="GEM-ASSOCIATED PROTEIN 6"/>
    <property type="match status" value="1"/>
</dbReference>
<dbReference type="GO" id="GO:0032797">
    <property type="term" value="C:SMN complex"/>
    <property type="evidence" value="ECO:0007669"/>
    <property type="project" value="TreeGrafter"/>
</dbReference>
<keyword evidence="3" id="KW-1185">Reference proteome</keyword>
<dbReference type="GeneTree" id="ENSGT00390000006712"/>
<dbReference type="GO" id="GO:0005634">
    <property type="term" value="C:nucleus"/>
    <property type="evidence" value="ECO:0007669"/>
    <property type="project" value="InterPro"/>
</dbReference>
<dbReference type="InterPro" id="IPR047574">
    <property type="entry name" value="AD"/>
</dbReference>
<name>A0AAZ3SCD7_ONCTS</name>
<dbReference type="Pfam" id="PF20417">
    <property type="entry name" value="Gemin6_C"/>
    <property type="match status" value="1"/>
</dbReference>
<dbReference type="Ensembl" id="ENSOTST00005167135.1">
    <property type="protein sequence ID" value="ENSOTSP00005150784.1"/>
    <property type="gene ID" value="ENSOTSG00005044358.2"/>
</dbReference>
<dbReference type="InterPro" id="IPR009422">
    <property type="entry name" value="Gemin6"/>
</dbReference>
<dbReference type="GO" id="GO:0000245">
    <property type="term" value="P:spliceosomal complex assembly"/>
    <property type="evidence" value="ECO:0007669"/>
    <property type="project" value="InterPro"/>
</dbReference>
<evidence type="ECO:0000313" key="2">
    <source>
        <dbReference type="Ensembl" id="ENSOTSP00005150784.1"/>
    </source>
</evidence>
<evidence type="ECO:0000259" key="1">
    <source>
        <dbReference type="PROSITE" id="PS52001"/>
    </source>
</evidence>
<dbReference type="GO" id="GO:0000387">
    <property type="term" value="P:spliceosomal snRNP assembly"/>
    <property type="evidence" value="ECO:0007669"/>
    <property type="project" value="TreeGrafter"/>
</dbReference>
<reference evidence="3" key="1">
    <citation type="journal article" date="2018" name="PLoS ONE">
        <title>Chinook salmon (Oncorhynchus tshawytscha) genome and transcriptome.</title>
        <authorList>
            <person name="Christensen K.A."/>
            <person name="Leong J.S."/>
            <person name="Sakhrani D."/>
            <person name="Biagi C.A."/>
            <person name="Minkley D.R."/>
            <person name="Withler R.E."/>
            <person name="Rondeau E.B."/>
            <person name="Koop B.F."/>
            <person name="Devlin R.H."/>
        </authorList>
    </citation>
    <scope>NUCLEOTIDE SEQUENCE [LARGE SCALE GENOMIC DNA]</scope>
</reference>
<dbReference type="PROSITE" id="PS52001">
    <property type="entry name" value="AD"/>
    <property type="match status" value="1"/>
</dbReference>
<reference evidence="2" key="3">
    <citation type="submission" date="2025-09" db="UniProtKB">
        <authorList>
            <consortium name="Ensembl"/>
        </authorList>
    </citation>
    <scope>IDENTIFICATION</scope>
</reference>
<feature type="domain" description="AD" evidence="1">
    <location>
        <begin position="68"/>
        <end position="163"/>
    </location>
</feature>
<proteinExistence type="predicted"/>
<organism evidence="2 3">
    <name type="scientific">Oncorhynchus tshawytscha</name>
    <name type="common">Chinook salmon</name>
    <name type="synonym">Salmo tshawytscha</name>
    <dbReference type="NCBI Taxonomy" id="74940"/>
    <lineage>
        <taxon>Eukaryota</taxon>
        <taxon>Metazoa</taxon>
        <taxon>Chordata</taxon>
        <taxon>Craniata</taxon>
        <taxon>Vertebrata</taxon>
        <taxon>Euteleostomi</taxon>
        <taxon>Actinopterygii</taxon>
        <taxon>Neopterygii</taxon>
        <taxon>Teleostei</taxon>
        <taxon>Protacanthopterygii</taxon>
        <taxon>Salmoniformes</taxon>
        <taxon>Salmonidae</taxon>
        <taxon>Salmoninae</taxon>
        <taxon>Oncorhynchus</taxon>
    </lineage>
</organism>
<protein>
    <recommendedName>
        <fullName evidence="1">AD domain-containing protein</fullName>
    </recommendedName>
</protein>
<reference evidence="2" key="2">
    <citation type="submission" date="2025-08" db="UniProtKB">
        <authorList>
            <consortium name="Ensembl"/>
        </authorList>
    </citation>
    <scope>IDENTIFICATION</scope>
</reference>
<dbReference type="Proteomes" id="UP000694402">
    <property type="component" value="Unassembled WGS sequence"/>
</dbReference>
<dbReference type="PANTHER" id="PTHR14710">
    <property type="entry name" value="GEM-ASSOCIATED PROTEIN 6"/>
    <property type="match status" value="1"/>
</dbReference>
<dbReference type="AlphaFoldDB" id="A0AAZ3SCD7"/>
<dbReference type="Gene3D" id="2.30.30.100">
    <property type="match status" value="1"/>
</dbReference>